<evidence type="ECO:0000256" key="4">
    <source>
        <dbReference type="ARBA" id="ARBA00022705"/>
    </source>
</evidence>
<dbReference type="InterPro" id="IPR011708">
    <property type="entry name" value="DNA_pol3_alpha_NTPase_dom"/>
</dbReference>
<dbReference type="Pfam" id="PF02811">
    <property type="entry name" value="PHP"/>
    <property type="match status" value="1"/>
</dbReference>
<dbReference type="CDD" id="cd04485">
    <property type="entry name" value="DnaE_OBF"/>
    <property type="match status" value="1"/>
</dbReference>
<keyword evidence="3" id="KW-0548">Nucleotidyltransferase</keyword>
<dbReference type="AlphaFoldDB" id="A0A372MGC7"/>
<dbReference type="Proteomes" id="UP000264002">
    <property type="component" value="Unassembled WGS sequence"/>
</dbReference>
<feature type="domain" description="DNA polymerase III alpha subunit finger" evidence="10">
    <location>
        <begin position="487"/>
        <end position="649"/>
    </location>
</feature>
<evidence type="ECO:0000256" key="3">
    <source>
        <dbReference type="ARBA" id="ARBA00022695"/>
    </source>
</evidence>
<accession>A0A372MGC7</accession>
<feature type="domain" description="DNA polymerase helix-hairpin-helix motif" evidence="9">
    <location>
        <begin position="721"/>
        <end position="806"/>
    </location>
</feature>
<evidence type="ECO:0000256" key="6">
    <source>
        <dbReference type="ARBA" id="ARBA00049244"/>
    </source>
</evidence>
<reference evidence="12" key="1">
    <citation type="submission" date="2018-08" db="EMBL/GenBank/DDBJ databases">
        <authorList>
            <person name="Grouzdev D.S."/>
            <person name="Krutkina M.S."/>
        </authorList>
    </citation>
    <scope>NUCLEOTIDE SEQUENCE [LARGE SCALE GENOMIC DNA]</scope>
    <source>
        <strain evidence="12">4-11</strain>
    </source>
</reference>
<gene>
    <name evidence="11" type="ORF">DYP60_10265</name>
</gene>
<dbReference type="Gene3D" id="1.10.150.870">
    <property type="match status" value="1"/>
</dbReference>
<keyword evidence="2" id="KW-0808">Transferase</keyword>
<organism evidence="11 12">
    <name type="scientific">Sphaerochaeta halotolerans</name>
    <dbReference type="NCBI Taxonomy" id="2293840"/>
    <lineage>
        <taxon>Bacteria</taxon>
        <taxon>Pseudomonadati</taxon>
        <taxon>Spirochaetota</taxon>
        <taxon>Spirochaetia</taxon>
        <taxon>Spirochaetales</taxon>
        <taxon>Sphaerochaetaceae</taxon>
        <taxon>Sphaerochaeta</taxon>
    </lineage>
</organism>
<dbReference type="GO" id="GO:0008408">
    <property type="term" value="F:3'-5' exonuclease activity"/>
    <property type="evidence" value="ECO:0007669"/>
    <property type="project" value="InterPro"/>
</dbReference>
<dbReference type="Gene3D" id="3.20.20.140">
    <property type="entry name" value="Metal-dependent hydrolases"/>
    <property type="match status" value="2"/>
</dbReference>
<feature type="domain" description="PHP" evidence="7">
    <location>
        <begin position="8"/>
        <end position="116"/>
    </location>
</feature>
<dbReference type="InterPro" id="IPR004013">
    <property type="entry name" value="PHP_dom"/>
</dbReference>
<name>A0A372MGC7_9SPIR</name>
<protein>
    <recommendedName>
        <fullName evidence="1">DNA-directed DNA polymerase</fullName>
        <ecNumber evidence="1">2.7.7.7</ecNumber>
    </recommendedName>
</protein>
<sequence length="975" mass="109513">MRSRLALSTAYSLLFSPVAVDDLFNRLQAMQVEQVAITDRDNLYGYPVYREAAKERGISLVCACLLTERQGDLFAFVQDQKGYELLCTLISKRNLDPSFSYLPTLKKTSEGLVLATTSSAILSQLADTGAALYGAISPDSLQIITTAKKLAVPLLAIDGAFLLEEGQREVHRVLRAIALHKSVGSLTEEAYIQKGGILLRQEEWEQAFAPWPEAIEHAQILIPYDPFSSSLIFPTYPVTAQGSAEEELKNRVYLGAENRYGEINDAIMERIDYELGIINEKGFAPYFLVMHDIVQMSSRTCGRGSGAASIVSYSLFITNVDPIAHHLYFERFLSPSRQDPPDIDVDFAWDERDGVFAAVFERFGIEHCARVANHNRFRLRSAIRETARCYGLSDAQITKAEETLFMKGVDALLDPLWQTIVRIATALDRLPKEISMHCGGLVITPKEITRYAPILRSADGYPLLSWEKEGTEMAGFVKIDLLGNRSLAVIRDTLQNLREEGVSLDERTWQPAEDAETVNALARGDSMGVFYIESPAMRQLQKKTGRGDFAHIVIHSSLIRPAANKYINEYVQRLKGKRWEPLHPRLAYILDETYGILCYQEDVSKTAVALAGFSQADADQLRKIIAKKADGKRLQVFRDQFFAGCEKNGVNPSIAEQIWLMMLSFDGYSFCKPHSASYAMVSFQSAYLRVHHPAHFIAAVLTNQGGYYRPQAYISEARRMGLTLTGPDINTSRIAYWAEGNTLIIGLMAIAELSRNAMKRIIEERKQGGWFSTLEEASHRLALGREDLVALVASGAFDSLAPARKRSDQLRILLTTTRSHSCNGQADLFSIEQPHYKKEQLPVAIQRPYSEGELHREFASLGFLRNHHPLVLYAHLLSSVHRIKACEIDQNVERYVTLIGYQITQKQVLTKTGECMSFVSFEDETALYETVLFPELYKRLYPLLAGRWPLLVFGLVKNDEGALIVEVQNLRKLGS</sequence>
<evidence type="ECO:0000259" key="10">
    <source>
        <dbReference type="Pfam" id="PF17657"/>
    </source>
</evidence>
<dbReference type="NCBIfam" id="TIGR00594">
    <property type="entry name" value="polc"/>
    <property type="match status" value="1"/>
</dbReference>
<dbReference type="EMBL" id="QUWK01000010">
    <property type="protein sequence ID" value="RFU94346.1"/>
    <property type="molecule type" value="Genomic_DNA"/>
</dbReference>
<dbReference type="Pfam" id="PF14579">
    <property type="entry name" value="HHH_6"/>
    <property type="match status" value="1"/>
</dbReference>
<evidence type="ECO:0000313" key="11">
    <source>
        <dbReference type="EMBL" id="RFU94346.1"/>
    </source>
</evidence>
<dbReference type="GO" id="GO:0006260">
    <property type="term" value="P:DNA replication"/>
    <property type="evidence" value="ECO:0007669"/>
    <property type="project" value="UniProtKB-KW"/>
</dbReference>
<dbReference type="EC" id="2.7.7.7" evidence="1"/>
<evidence type="ECO:0000256" key="1">
    <source>
        <dbReference type="ARBA" id="ARBA00012417"/>
    </source>
</evidence>
<reference evidence="11 12" key="2">
    <citation type="submission" date="2018-09" db="EMBL/GenBank/DDBJ databases">
        <title>Genome of Sphaerochaeta halotolerans strain 4-11.</title>
        <authorList>
            <person name="Nazina T.N."/>
            <person name="Sokolova D.S."/>
        </authorList>
    </citation>
    <scope>NUCLEOTIDE SEQUENCE [LARGE SCALE GENOMIC DNA]</scope>
    <source>
        <strain evidence="11 12">4-11</strain>
    </source>
</reference>
<dbReference type="Pfam" id="PF07733">
    <property type="entry name" value="DNA_pol3_alpha"/>
    <property type="match status" value="1"/>
</dbReference>
<dbReference type="InterPro" id="IPR040982">
    <property type="entry name" value="DNA_pol3_finger"/>
</dbReference>
<feature type="domain" description="Bacterial DNA polymerase III alpha subunit NTPase" evidence="8">
    <location>
        <begin position="247"/>
        <end position="483"/>
    </location>
</feature>
<keyword evidence="12" id="KW-1185">Reference proteome</keyword>
<evidence type="ECO:0000256" key="2">
    <source>
        <dbReference type="ARBA" id="ARBA00022679"/>
    </source>
</evidence>
<evidence type="ECO:0000313" key="12">
    <source>
        <dbReference type="Proteomes" id="UP000264002"/>
    </source>
</evidence>
<dbReference type="InterPro" id="IPR004805">
    <property type="entry name" value="DnaE2/DnaE/PolC"/>
</dbReference>
<evidence type="ECO:0000259" key="7">
    <source>
        <dbReference type="Pfam" id="PF02811"/>
    </source>
</evidence>
<keyword evidence="4" id="KW-0235">DNA replication</keyword>
<dbReference type="GO" id="GO:0003887">
    <property type="term" value="F:DNA-directed DNA polymerase activity"/>
    <property type="evidence" value="ECO:0007669"/>
    <property type="project" value="UniProtKB-KW"/>
</dbReference>
<evidence type="ECO:0000259" key="8">
    <source>
        <dbReference type="Pfam" id="PF07733"/>
    </source>
</evidence>
<dbReference type="InterPro" id="IPR029460">
    <property type="entry name" value="DNAPol_HHH"/>
</dbReference>
<evidence type="ECO:0000259" key="9">
    <source>
        <dbReference type="Pfam" id="PF14579"/>
    </source>
</evidence>
<evidence type="ECO:0000256" key="5">
    <source>
        <dbReference type="ARBA" id="ARBA00022932"/>
    </source>
</evidence>
<proteinExistence type="predicted"/>
<comment type="caution">
    <text evidence="11">The sequence shown here is derived from an EMBL/GenBank/DDBJ whole genome shotgun (WGS) entry which is preliminary data.</text>
</comment>
<comment type="catalytic activity">
    <reaction evidence="6">
        <text>DNA(n) + a 2'-deoxyribonucleoside 5'-triphosphate = DNA(n+1) + diphosphate</text>
        <dbReference type="Rhea" id="RHEA:22508"/>
        <dbReference type="Rhea" id="RHEA-COMP:17339"/>
        <dbReference type="Rhea" id="RHEA-COMP:17340"/>
        <dbReference type="ChEBI" id="CHEBI:33019"/>
        <dbReference type="ChEBI" id="CHEBI:61560"/>
        <dbReference type="ChEBI" id="CHEBI:173112"/>
        <dbReference type="EC" id="2.7.7.7"/>
    </reaction>
</comment>
<keyword evidence="5" id="KW-0239">DNA-directed DNA polymerase</keyword>
<dbReference type="Pfam" id="PF17657">
    <property type="entry name" value="DNA_pol3_finger"/>
    <property type="match status" value="1"/>
</dbReference>
<dbReference type="PANTHER" id="PTHR32294">
    <property type="entry name" value="DNA POLYMERASE III SUBUNIT ALPHA"/>
    <property type="match status" value="1"/>
</dbReference>